<dbReference type="EMBL" id="CP016591">
    <property type="protein sequence ID" value="ANY19451.1"/>
    <property type="molecule type" value="Genomic_DNA"/>
</dbReference>
<evidence type="ECO:0000313" key="3">
    <source>
        <dbReference type="Proteomes" id="UP000092932"/>
    </source>
</evidence>
<dbReference type="Pfam" id="PF02643">
    <property type="entry name" value="DUF192"/>
    <property type="match status" value="1"/>
</dbReference>
<keyword evidence="1" id="KW-0732">Signal</keyword>
<protein>
    <recommendedName>
        <fullName evidence="4">ACR</fullName>
    </recommendedName>
</protein>
<dbReference type="STRING" id="692370.A6F68_00925"/>
<dbReference type="KEGG" id="ado:A6F68_00925"/>
<name>A0A1B2ABG9_9SPHN</name>
<dbReference type="AlphaFoldDB" id="A0A1B2ABG9"/>
<feature type="chain" id="PRO_5008533989" description="ACR" evidence="1">
    <location>
        <begin position="22"/>
        <end position="159"/>
    </location>
</feature>
<feature type="signal peptide" evidence="1">
    <location>
        <begin position="1"/>
        <end position="21"/>
    </location>
</feature>
<dbReference type="RefSeq" id="WP_067676874.1">
    <property type="nucleotide sequence ID" value="NZ_CP016591.1"/>
</dbReference>
<dbReference type="PANTHER" id="PTHR37953">
    <property type="entry name" value="UPF0127 PROTEIN MJ1496"/>
    <property type="match status" value="1"/>
</dbReference>
<organism evidence="2 3">
    <name type="scientific">Tsuneonella dongtanensis</name>
    <dbReference type="NCBI Taxonomy" id="692370"/>
    <lineage>
        <taxon>Bacteria</taxon>
        <taxon>Pseudomonadati</taxon>
        <taxon>Pseudomonadota</taxon>
        <taxon>Alphaproteobacteria</taxon>
        <taxon>Sphingomonadales</taxon>
        <taxon>Erythrobacteraceae</taxon>
        <taxon>Tsuneonella</taxon>
    </lineage>
</organism>
<dbReference type="PROSITE" id="PS51257">
    <property type="entry name" value="PROKAR_LIPOPROTEIN"/>
    <property type="match status" value="1"/>
</dbReference>
<dbReference type="Gene3D" id="2.60.120.1140">
    <property type="entry name" value="Protein of unknown function DUF192"/>
    <property type="match status" value="1"/>
</dbReference>
<evidence type="ECO:0000313" key="2">
    <source>
        <dbReference type="EMBL" id="ANY19451.1"/>
    </source>
</evidence>
<dbReference type="PANTHER" id="PTHR37953:SF1">
    <property type="entry name" value="UPF0127 PROTEIN MJ1496"/>
    <property type="match status" value="1"/>
</dbReference>
<dbReference type="InterPro" id="IPR038695">
    <property type="entry name" value="Saro_0823-like_sf"/>
</dbReference>
<proteinExistence type="predicted"/>
<dbReference type="OrthoDB" id="9808290at2"/>
<gene>
    <name evidence="2" type="ORF">A6F68_00925</name>
</gene>
<dbReference type="InterPro" id="IPR003795">
    <property type="entry name" value="DUF192"/>
</dbReference>
<accession>A0A1B2ABG9</accession>
<dbReference type="Proteomes" id="UP000092932">
    <property type="component" value="Chromosome"/>
</dbReference>
<keyword evidence="3" id="KW-1185">Reference proteome</keyword>
<sequence>MKLFPALACVAALVACSPQPAAEASPVAQAPATHPVSGLKVIPLSVETAKGRHSLRVEVAATPSEQAQGLMFRTEMGDDEGMLFPRNPPDIASFWMKNTPMSLDIIFIGIDRKVINVAAETVPYSLAPVGSRDLAAAVLELKAGRAAELGIGPGSVVKW</sequence>
<reference evidence="2 3" key="1">
    <citation type="submission" date="2016-07" db="EMBL/GenBank/DDBJ databases">
        <title>Complete genome sequence of Altererythrobacter dongtanensis KCTC 22672, a type strain with esterase isolated from tidal flat.</title>
        <authorList>
            <person name="Cheng H."/>
            <person name="Wu Y.-H."/>
            <person name="Zhou P."/>
            <person name="Huo Y.-Y."/>
            <person name="Wang C.-S."/>
            <person name="Xu X.-W."/>
        </authorList>
    </citation>
    <scope>NUCLEOTIDE SEQUENCE [LARGE SCALE GENOMIC DNA]</scope>
    <source>
        <strain evidence="2 3">KCTC 22672</strain>
    </source>
</reference>
<dbReference type="PATRIC" id="fig|692370.5.peg.942"/>
<evidence type="ECO:0008006" key="4">
    <source>
        <dbReference type="Google" id="ProtNLM"/>
    </source>
</evidence>
<evidence type="ECO:0000256" key="1">
    <source>
        <dbReference type="SAM" id="SignalP"/>
    </source>
</evidence>